<evidence type="ECO:0000256" key="4">
    <source>
        <dbReference type="ARBA" id="ARBA00022723"/>
    </source>
</evidence>
<keyword evidence="12" id="KW-1185">Reference proteome</keyword>
<evidence type="ECO:0000256" key="3">
    <source>
        <dbReference type="ARBA" id="ARBA00022679"/>
    </source>
</evidence>
<evidence type="ECO:0000256" key="7">
    <source>
        <dbReference type="ARBA" id="ARBA00047989"/>
    </source>
</evidence>
<keyword evidence="6" id="KW-0862">Zinc</keyword>
<protein>
    <recommendedName>
        <fullName evidence="10">Purine nucleoside phosphorylase</fullName>
    </recommendedName>
</protein>
<comment type="similarity">
    <text evidence="2 10">Belongs to the purine nucleoside phosphorylase YfiH/LACC1 family.</text>
</comment>
<evidence type="ECO:0000256" key="2">
    <source>
        <dbReference type="ARBA" id="ARBA00007353"/>
    </source>
</evidence>
<comment type="catalytic activity">
    <reaction evidence="1">
        <text>inosine + phosphate = alpha-D-ribose 1-phosphate + hypoxanthine</text>
        <dbReference type="Rhea" id="RHEA:27646"/>
        <dbReference type="ChEBI" id="CHEBI:17368"/>
        <dbReference type="ChEBI" id="CHEBI:17596"/>
        <dbReference type="ChEBI" id="CHEBI:43474"/>
        <dbReference type="ChEBI" id="CHEBI:57720"/>
        <dbReference type="EC" id="2.4.2.1"/>
    </reaction>
    <physiologicalReaction direction="left-to-right" evidence="1">
        <dbReference type="Rhea" id="RHEA:27647"/>
    </physiologicalReaction>
</comment>
<dbReference type="InterPro" id="IPR003730">
    <property type="entry name" value="Cu_polyphenol_OxRdtase"/>
</dbReference>
<evidence type="ECO:0000256" key="8">
    <source>
        <dbReference type="ARBA" id="ARBA00048968"/>
    </source>
</evidence>
<comment type="catalytic activity">
    <reaction evidence="9">
        <text>S-methyl-5'-thioadenosine + phosphate = 5-(methylsulfanyl)-alpha-D-ribose 1-phosphate + adenine</text>
        <dbReference type="Rhea" id="RHEA:11852"/>
        <dbReference type="ChEBI" id="CHEBI:16708"/>
        <dbReference type="ChEBI" id="CHEBI:17509"/>
        <dbReference type="ChEBI" id="CHEBI:43474"/>
        <dbReference type="ChEBI" id="CHEBI:58533"/>
        <dbReference type="EC" id="2.4.2.28"/>
    </reaction>
    <physiologicalReaction direction="left-to-right" evidence="9">
        <dbReference type="Rhea" id="RHEA:11853"/>
    </physiologicalReaction>
</comment>
<dbReference type="InterPro" id="IPR038371">
    <property type="entry name" value="Cu_polyphenol_OxRdtase_sf"/>
</dbReference>
<keyword evidence="4" id="KW-0479">Metal-binding</keyword>
<keyword evidence="5" id="KW-0378">Hydrolase</keyword>
<reference evidence="11 12" key="1">
    <citation type="submission" date="2020-03" db="EMBL/GenBank/DDBJ databases">
        <title>The genome sequence of Microvirga sp. c23x22.</title>
        <authorList>
            <person name="Zhang X."/>
        </authorList>
    </citation>
    <scope>NUCLEOTIDE SEQUENCE [LARGE SCALE GENOMIC DNA]</scope>
    <source>
        <strain evidence="12">c23x22</strain>
    </source>
</reference>
<dbReference type="Pfam" id="PF02578">
    <property type="entry name" value="Cu-oxidase_4"/>
    <property type="match status" value="1"/>
</dbReference>
<proteinExistence type="inferred from homology"/>
<dbReference type="CDD" id="cd16833">
    <property type="entry name" value="YfiH"/>
    <property type="match status" value="1"/>
</dbReference>
<dbReference type="RefSeq" id="WP_167672162.1">
    <property type="nucleotide sequence ID" value="NZ_JAATJS010000002.1"/>
</dbReference>
<organism evidence="11 12">
    <name type="scientific">Microvirga terricola</name>
    <dbReference type="NCBI Taxonomy" id="2719797"/>
    <lineage>
        <taxon>Bacteria</taxon>
        <taxon>Pseudomonadati</taxon>
        <taxon>Pseudomonadota</taxon>
        <taxon>Alphaproteobacteria</taxon>
        <taxon>Hyphomicrobiales</taxon>
        <taxon>Methylobacteriaceae</taxon>
        <taxon>Microvirga</taxon>
    </lineage>
</organism>
<dbReference type="Proteomes" id="UP000707352">
    <property type="component" value="Unassembled WGS sequence"/>
</dbReference>
<sequence>MFIEAPELASYPNIHHAFFTRQGGVSEGIYASLNGGLGSSDDPANVAENRRRMAEDLDVASSALISVHQVHSPDAVTVEGPWPAERPKADGMATAVPGLALGVTTADCGPILFADPHAGVIGAAHAGWRGALTGVLESTIAAMESLGAKRKQIVAVLGPTISQAAYEVGPDFVTRFTDASADYKRFFMPSERADHAMFDLPGFIGMRVEAAGIAEFANLGLCTYTNEDYFFSYRRTTHRNEPDYGRLISAITLTP</sequence>
<dbReference type="InterPro" id="IPR011324">
    <property type="entry name" value="Cytotoxic_necrot_fac-like_cat"/>
</dbReference>
<evidence type="ECO:0000256" key="9">
    <source>
        <dbReference type="ARBA" id="ARBA00049893"/>
    </source>
</evidence>
<dbReference type="EMBL" id="JAATJS010000002">
    <property type="protein sequence ID" value="NIX76269.1"/>
    <property type="molecule type" value="Genomic_DNA"/>
</dbReference>
<gene>
    <name evidence="11" type="primary">pgeF</name>
    <name evidence="11" type="ORF">HB375_06520</name>
</gene>
<evidence type="ECO:0000256" key="10">
    <source>
        <dbReference type="RuleBase" id="RU361274"/>
    </source>
</evidence>
<comment type="catalytic activity">
    <reaction evidence="7">
        <text>adenosine + H2O + H(+) = inosine + NH4(+)</text>
        <dbReference type="Rhea" id="RHEA:24408"/>
        <dbReference type="ChEBI" id="CHEBI:15377"/>
        <dbReference type="ChEBI" id="CHEBI:15378"/>
        <dbReference type="ChEBI" id="CHEBI:16335"/>
        <dbReference type="ChEBI" id="CHEBI:17596"/>
        <dbReference type="ChEBI" id="CHEBI:28938"/>
        <dbReference type="EC" id="3.5.4.4"/>
    </reaction>
    <physiologicalReaction direction="left-to-right" evidence="7">
        <dbReference type="Rhea" id="RHEA:24409"/>
    </physiologicalReaction>
</comment>
<evidence type="ECO:0000256" key="5">
    <source>
        <dbReference type="ARBA" id="ARBA00022801"/>
    </source>
</evidence>
<dbReference type="PANTHER" id="PTHR30616:SF2">
    <property type="entry name" value="PURINE NUCLEOSIDE PHOSPHORYLASE LACC1"/>
    <property type="match status" value="1"/>
</dbReference>
<evidence type="ECO:0000256" key="1">
    <source>
        <dbReference type="ARBA" id="ARBA00000553"/>
    </source>
</evidence>
<name>A0ABX0V8T8_9HYPH</name>
<comment type="catalytic activity">
    <reaction evidence="8">
        <text>adenosine + phosphate = alpha-D-ribose 1-phosphate + adenine</text>
        <dbReference type="Rhea" id="RHEA:27642"/>
        <dbReference type="ChEBI" id="CHEBI:16335"/>
        <dbReference type="ChEBI" id="CHEBI:16708"/>
        <dbReference type="ChEBI" id="CHEBI:43474"/>
        <dbReference type="ChEBI" id="CHEBI:57720"/>
        <dbReference type="EC" id="2.4.2.1"/>
    </reaction>
    <physiologicalReaction direction="left-to-right" evidence="8">
        <dbReference type="Rhea" id="RHEA:27643"/>
    </physiologicalReaction>
</comment>
<dbReference type="Gene3D" id="3.60.140.10">
    <property type="entry name" value="CNF1/YfiH-like putative cysteine hydrolases"/>
    <property type="match status" value="1"/>
</dbReference>
<dbReference type="SUPFAM" id="SSF64438">
    <property type="entry name" value="CNF1/YfiH-like putative cysteine hydrolases"/>
    <property type="match status" value="1"/>
</dbReference>
<comment type="caution">
    <text evidence="11">The sequence shown here is derived from an EMBL/GenBank/DDBJ whole genome shotgun (WGS) entry which is preliminary data.</text>
</comment>
<accession>A0ABX0V8T8</accession>
<dbReference type="PANTHER" id="PTHR30616">
    <property type="entry name" value="UNCHARACTERIZED PROTEIN YFIH"/>
    <property type="match status" value="1"/>
</dbReference>
<evidence type="ECO:0000313" key="11">
    <source>
        <dbReference type="EMBL" id="NIX76269.1"/>
    </source>
</evidence>
<dbReference type="NCBIfam" id="TIGR00726">
    <property type="entry name" value="peptidoglycan editing factor PgeF"/>
    <property type="match status" value="1"/>
</dbReference>
<evidence type="ECO:0000256" key="6">
    <source>
        <dbReference type="ARBA" id="ARBA00022833"/>
    </source>
</evidence>
<keyword evidence="3" id="KW-0808">Transferase</keyword>
<evidence type="ECO:0000313" key="12">
    <source>
        <dbReference type="Proteomes" id="UP000707352"/>
    </source>
</evidence>